<comment type="caution">
    <text evidence="3">The sequence shown here is derived from an EMBL/GenBank/DDBJ whole genome shotgun (WGS) entry which is preliminary data.</text>
</comment>
<dbReference type="Proteomes" id="UP000257109">
    <property type="component" value="Unassembled WGS sequence"/>
</dbReference>
<dbReference type="AlphaFoldDB" id="A0A371E3R9"/>
<gene>
    <name evidence="3" type="ORF">CR513_61162</name>
</gene>
<evidence type="ECO:0000256" key="2">
    <source>
        <dbReference type="SAM" id="Phobius"/>
    </source>
</evidence>
<name>A0A371E3R9_MUCPR</name>
<feature type="non-terminal residue" evidence="3">
    <location>
        <position position="1"/>
    </location>
</feature>
<evidence type="ECO:0000256" key="1">
    <source>
        <dbReference type="SAM" id="MobiDB-lite"/>
    </source>
</evidence>
<evidence type="ECO:0000313" key="4">
    <source>
        <dbReference type="Proteomes" id="UP000257109"/>
    </source>
</evidence>
<reference evidence="3" key="1">
    <citation type="submission" date="2018-05" db="EMBL/GenBank/DDBJ databases">
        <title>Draft genome of Mucuna pruriens seed.</title>
        <authorList>
            <person name="Nnadi N.E."/>
            <person name="Vos R."/>
            <person name="Hasami M.H."/>
            <person name="Devisetty U.K."/>
            <person name="Aguiy J.C."/>
        </authorList>
    </citation>
    <scope>NUCLEOTIDE SEQUENCE [LARGE SCALE GENOMIC DNA]</scope>
    <source>
        <strain evidence="3">JCA_2017</strain>
    </source>
</reference>
<keyword evidence="4" id="KW-1185">Reference proteome</keyword>
<dbReference type="EMBL" id="QJKJ01016664">
    <property type="protein sequence ID" value="RDX60675.1"/>
    <property type="molecule type" value="Genomic_DNA"/>
</dbReference>
<feature type="transmembrane region" description="Helical" evidence="2">
    <location>
        <begin position="20"/>
        <end position="39"/>
    </location>
</feature>
<accession>A0A371E3R9</accession>
<keyword evidence="2" id="KW-0472">Membrane</keyword>
<protein>
    <recommendedName>
        <fullName evidence="5">Reverse transcriptase RNase H-like domain-containing protein</fullName>
    </recommendedName>
</protein>
<feature type="region of interest" description="Disordered" evidence="1">
    <location>
        <begin position="67"/>
        <end position="104"/>
    </location>
</feature>
<dbReference type="OrthoDB" id="1431924at2759"/>
<evidence type="ECO:0000313" key="3">
    <source>
        <dbReference type="EMBL" id="RDX60675.1"/>
    </source>
</evidence>
<sequence>MDGFSRYNQIKMAAKDMEKITFIALLRTFCYKVIVWATYQKAMVTLFYNMIKHKTYCIILLTPTKRNEKGSMTKPPEYDNDSCYDSWGDSREAQRNRQNKTLHK</sequence>
<proteinExistence type="predicted"/>
<keyword evidence="2" id="KW-0812">Transmembrane</keyword>
<keyword evidence="2" id="KW-1133">Transmembrane helix</keyword>
<organism evidence="3 4">
    <name type="scientific">Mucuna pruriens</name>
    <name type="common">Velvet bean</name>
    <name type="synonym">Dolichos pruriens</name>
    <dbReference type="NCBI Taxonomy" id="157652"/>
    <lineage>
        <taxon>Eukaryota</taxon>
        <taxon>Viridiplantae</taxon>
        <taxon>Streptophyta</taxon>
        <taxon>Embryophyta</taxon>
        <taxon>Tracheophyta</taxon>
        <taxon>Spermatophyta</taxon>
        <taxon>Magnoliopsida</taxon>
        <taxon>eudicotyledons</taxon>
        <taxon>Gunneridae</taxon>
        <taxon>Pentapetalae</taxon>
        <taxon>rosids</taxon>
        <taxon>fabids</taxon>
        <taxon>Fabales</taxon>
        <taxon>Fabaceae</taxon>
        <taxon>Papilionoideae</taxon>
        <taxon>50 kb inversion clade</taxon>
        <taxon>NPAAA clade</taxon>
        <taxon>indigoferoid/millettioid clade</taxon>
        <taxon>Phaseoleae</taxon>
        <taxon>Mucuna</taxon>
    </lineage>
</organism>
<evidence type="ECO:0008006" key="5">
    <source>
        <dbReference type="Google" id="ProtNLM"/>
    </source>
</evidence>